<dbReference type="InterPro" id="IPR025322">
    <property type="entry name" value="PADRE_dom"/>
</dbReference>
<sequence length="249" mass="28028">MVMGMRMKMKMRMCGRCEKVRVIQPDGQVRQLELPMSVGDLLRLHPHHYVREAITRRSRFRASIMPLEAQLESGGIYLLLPLPRLFPSSSASAPPLPPPCACFLRDNQEQEQEQERRAKCGPSIWMGKRRQYGLLFFTSCIAHSCKVSPEGVGLGLAGSIRGGVMKRSRIWEPSLEMILENDILYPQSSSRKRGELLQEKKPGSKRIEHRVPKPSSSSSSSCKPKPKPNSSSSCLRTKKRDAKTSVTIL</sequence>
<dbReference type="AlphaFoldDB" id="A9NX78"/>
<feature type="region of interest" description="Disordered" evidence="1">
    <location>
        <begin position="190"/>
        <end position="249"/>
    </location>
</feature>
<proteinExistence type="evidence at transcript level"/>
<evidence type="ECO:0000313" key="2">
    <source>
        <dbReference type="EMBL" id="ABK25239.1"/>
    </source>
</evidence>
<accession>A9NX78</accession>
<name>A9NX78_PICSI</name>
<protein>
    <submittedName>
        <fullName evidence="2">Uncharacterized protein</fullName>
    </submittedName>
</protein>
<reference evidence="2" key="1">
    <citation type="journal article" date="2008" name="BMC Genomics">
        <title>A conifer genomics resource of 200,000 spruce (Picea spp.) ESTs and 6,464 high-quality, sequence-finished full-length cDNAs for Sitka spruce (Picea sitchensis).</title>
        <authorList>
            <person name="Ralph S.G."/>
            <person name="Chun H.J."/>
            <person name="Kolosova N."/>
            <person name="Cooper D."/>
            <person name="Oddy C."/>
            <person name="Ritland C.E."/>
            <person name="Kirkpatrick R."/>
            <person name="Moore R."/>
            <person name="Barber S."/>
            <person name="Holt R.A."/>
            <person name="Jones S.J."/>
            <person name="Marra M.A."/>
            <person name="Douglas C.J."/>
            <person name="Ritland K."/>
            <person name="Bohlmann J."/>
        </authorList>
    </citation>
    <scope>NUCLEOTIDE SEQUENCE</scope>
    <source>
        <tissue evidence="2">Green portion of the leader tissue</tissue>
    </source>
</reference>
<dbReference type="Pfam" id="PF14009">
    <property type="entry name" value="PADRE"/>
    <property type="match status" value="1"/>
</dbReference>
<organism evidence="2">
    <name type="scientific">Picea sitchensis</name>
    <name type="common">Sitka spruce</name>
    <name type="synonym">Pinus sitchensis</name>
    <dbReference type="NCBI Taxonomy" id="3332"/>
    <lineage>
        <taxon>Eukaryota</taxon>
        <taxon>Viridiplantae</taxon>
        <taxon>Streptophyta</taxon>
        <taxon>Embryophyta</taxon>
        <taxon>Tracheophyta</taxon>
        <taxon>Spermatophyta</taxon>
        <taxon>Pinopsida</taxon>
        <taxon>Pinidae</taxon>
        <taxon>Conifers I</taxon>
        <taxon>Pinales</taxon>
        <taxon>Pinaceae</taxon>
        <taxon>Picea</taxon>
    </lineage>
</organism>
<feature type="compositionally biased region" description="Basic and acidic residues" evidence="1">
    <location>
        <begin position="192"/>
        <end position="211"/>
    </location>
</feature>
<evidence type="ECO:0000256" key="1">
    <source>
        <dbReference type="SAM" id="MobiDB-lite"/>
    </source>
</evidence>
<dbReference type="OMA" id="RFRASIM"/>
<feature type="compositionally biased region" description="Low complexity" evidence="1">
    <location>
        <begin position="213"/>
        <end position="233"/>
    </location>
</feature>
<dbReference type="EMBL" id="EF085943">
    <property type="protein sequence ID" value="ABK25239.1"/>
    <property type="molecule type" value="mRNA"/>
</dbReference>